<evidence type="ECO:0000313" key="2">
    <source>
        <dbReference type="EMBL" id="KAL0439139.1"/>
    </source>
</evidence>
<evidence type="ECO:0000256" key="1">
    <source>
        <dbReference type="SAM" id="MobiDB-lite"/>
    </source>
</evidence>
<reference evidence="2" key="1">
    <citation type="submission" date="2020-06" db="EMBL/GenBank/DDBJ databases">
        <authorList>
            <person name="Li T."/>
            <person name="Hu X."/>
            <person name="Zhang T."/>
            <person name="Song X."/>
            <person name="Zhang H."/>
            <person name="Dai N."/>
            <person name="Sheng W."/>
            <person name="Hou X."/>
            <person name="Wei L."/>
        </authorList>
    </citation>
    <scope>NUCLEOTIDE SEQUENCE</scope>
    <source>
        <strain evidence="2">KEN1</strain>
        <tissue evidence="2">Leaf</tissue>
    </source>
</reference>
<accession>A0AAW2WCV4</accession>
<dbReference type="InterPro" id="IPR040256">
    <property type="entry name" value="At4g02000-like"/>
</dbReference>
<proteinExistence type="predicted"/>
<dbReference type="PANTHER" id="PTHR31286">
    <property type="entry name" value="GLYCINE-RICH CELL WALL STRUCTURAL PROTEIN 1.8-LIKE"/>
    <property type="match status" value="1"/>
</dbReference>
<protein>
    <recommendedName>
        <fullName evidence="3">DUF4283 domain-containing protein</fullName>
    </recommendedName>
</protein>
<dbReference type="PANTHER" id="PTHR31286:SF180">
    <property type="entry name" value="OS10G0362600 PROTEIN"/>
    <property type="match status" value="1"/>
</dbReference>
<feature type="region of interest" description="Disordered" evidence="1">
    <location>
        <begin position="22"/>
        <end position="48"/>
    </location>
</feature>
<dbReference type="AlphaFoldDB" id="A0AAW2WCV4"/>
<sequence>MPVKQQGALDSIDHVECMANENNTPRFPSPSFTAPKLDLGPTAPSSSDGYGEVIEDGPWLFQGQPIVLQRWEPGLALRKHKHTQVRIWIKLQHLPVEFWTNEGFSTVASGIGRPLYLDAITKACMRLDFARVCVCDAGHLVPVVLILSMNGFHRNAEPAIVLDINHHNIRQPSLQLNLLEQCLFHDRRWRTKDLKMTEG</sequence>
<reference evidence="2" key="2">
    <citation type="journal article" date="2024" name="Plant">
        <title>Genomic evolution and insights into agronomic trait innovations of Sesamum species.</title>
        <authorList>
            <person name="Miao H."/>
            <person name="Wang L."/>
            <person name="Qu L."/>
            <person name="Liu H."/>
            <person name="Sun Y."/>
            <person name="Le M."/>
            <person name="Wang Q."/>
            <person name="Wei S."/>
            <person name="Zheng Y."/>
            <person name="Lin W."/>
            <person name="Duan Y."/>
            <person name="Cao H."/>
            <person name="Xiong S."/>
            <person name="Wang X."/>
            <person name="Wei L."/>
            <person name="Li C."/>
            <person name="Ma Q."/>
            <person name="Ju M."/>
            <person name="Zhao R."/>
            <person name="Li G."/>
            <person name="Mu C."/>
            <person name="Tian Q."/>
            <person name="Mei H."/>
            <person name="Zhang T."/>
            <person name="Gao T."/>
            <person name="Zhang H."/>
        </authorList>
    </citation>
    <scope>NUCLEOTIDE SEQUENCE</scope>
    <source>
        <strain evidence="2">KEN1</strain>
    </source>
</reference>
<gene>
    <name evidence="2" type="ORF">Slati_2396900</name>
</gene>
<name>A0AAW2WCV4_9LAMI</name>
<evidence type="ECO:0008006" key="3">
    <source>
        <dbReference type="Google" id="ProtNLM"/>
    </source>
</evidence>
<organism evidence="2">
    <name type="scientific">Sesamum latifolium</name>
    <dbReference type="NCBI Taxonomy" id="2727402"/>
    <lineage>
        <taxon>Eukaryota</taxon>
        <taxon>Viridiplantae</taxon>
        <taxon>Streptophyta</taxon>
        <taxon>Embryophyta</taxon>
        <taxon>Tracheophyta</taxon>
        <taxon>Spermatophyta</taxon>
        <taxon>Magnoliopsida</taxon>
        <taxon>eudicotyledons</taxon>
        <taxon>Gunneridae</taxon>
        <taxon>Pentapetalae</taxon>
        <taxon>asterids</taxon>
        <taxon>lamiids</taxon>
        <taxon>Lamiales</taxon>
        <taxon>Pedaliaceae</taxon>
        <taxon>Sesamum</taxon>
    </lineage>
</organism>
<feature type="compositionally biased region" description="Polar residues" evidence="1">
    <location>
        <begin position="22"/>
        <end position="32"/>
    </location>
</feature>
<comment type="caution">
    <text evidence="2">The sequence shown here is derived from an EMBL/GenBank/DDBJ whole genome shotgun (WGS) entry which is preliminary data.</text>
</comment>
<dbReference type="EMBL" id="JACGWN010000008">
    <property type="protein sequence ID" value="KAL0439139.1"/>
    <property type="molecule type" value="Genomic_DNA"/>
</dbReference>